<dbReference type="PANTHER" id="PTHR44313">
    <property type="entry name" value="DNAJ HOMOLOG SUBFAMILY C MEMBER 17"/>
    <property type="match status" value="1"/>
</dbReference>
<evidence type="ECO:0000256" key="5">
    <source>
        <dbReference type="ARBA" id="ARBA00023242"/>
    </source>
</evidence>
<dbReference type="AlphaFoldDB" id="A0A1A9VSL9"/>
<dbReference type="PROSITE" id="PS50076">
    <property type="entry name" value="DNAJ_2"/>
    <property type="match status" value="1"/>
</dbReference>
<keyword evidence="8" id="KW-1185">Reference proteome</keyword>
<dbReference type="InterPro" id="IPR052094">
    <property type="entry name" value="Pre-mRNA-splicing_ERAD"/>
</dbReference>
<reference evidence="7" key="1">
    <citation type="submission" date="2020-05" db="UniProtKB">
        <authorList>
            <consortium name="EnsemblMetazoa"/>
        </authorList>
    </citation>
    <scope>IDENTIFICATION</scope>
    <source>
        <strain evidence="7">TTRI</strain>
    </source>
</reference>
<evidence type="ECO:0000313" key="7">
    <source>
        <dbReference type="EnsemblMetazoa" id="GAUT046111-PA"/>
    </source>
</evidence>
<evidence type="ECO:0000259" key="6">
    <source>
        <dbReference type="PROSITE" id="PS50076"/>
    </source>
</evidence>
<organism evidence="7 8">
    <name type="scientific">Glossina austeni</name>
    <name type="common">Savannah tsetse fly</name>
    <dbReference type="NCBI Taxonomy" id="7395"/>
    <lineage>
        <taxon>Eukaryota</taxon>
        <taxon>Metazoa</taxon>
        <taxon>Ecdysozoa</taxon>
        <taxon>Arthropoda</taxon>
        <taxon>Hexapoda</taxon>
        <taxon>Insecta</taxon>
        <taxon>Pterygota</taxon>
        <taxon>Neoptera</taxon>
        <taxon>Endopterygota</taxon>
        <taxon>Diptera</taxon>
        <taxon>Brachycera</taxon>
        <taxon>Muscomorpha</taxon>
        <taxon>Hippoboscoidea</taxon>
        <taxon>Glossinidae</taxon>
        <taxon>Glossina</taxon>
    </lineage>
</organism>
<dbReference type="InterPro" id="IPR036869">
    <property type="entry name" value="J_dom_sf"/>
</dbReference>
<dbReference type="Pfam" id="PF00226">
    <property type="entry name" value="DnaJ"/>
    <property type="match status" value="1"/>
</dbReference>
<dbReference type="CDD" id="cd06257">
    <property type="entry name" value="DnaJ"/>
    <property type="match status" value="1"/>
</dbReference>
<evidence type="ECO:0000256" key="1">
    <source>
        <dbReference type="ARBA" id="ARBA00004123"/>
    </source>
</evidence>
<evidence type="ECO:0000256" key="4">
    <source>
        <dbReference type="ARBA" id="ARBA00023186"/>
    </source>
</evidence>
<dbReference type="SUPFAM" id="SSF46565">
    <property type="entry name" value="Chaperone J-domain"/>
    <property type="match status" value="1"/>
</dbReference>
<protein>
    <submittedName>
        <fullName evidence="7">J domain-containing protein</fullName>
    </submittedName>
</protein>
<comment type="subcellular location">
    <subcellularLocation>
        <location evidence="2">Cytoplasm</location>
    </subcellularLocation>
    <subcellularLocation>
        <location evidence="1">Nucleus</location>
    </subcellularLocation>
</comment>
<dbReference type="EnsemblMetazoa" id="GAUT046111-RA">
    <property type="protein sequence ID" value="GAUT046111-PA"/>
    <property type="gene ID" value="GAUT046111"/>
</dbReference>
<sequence length="134" mass="15517">MFPEQLSKVNYYEVLGVGTDAAEPEIRKAYRKKALLCHPDKNPGNPKATELFHHVTKALEILTDNDAREAFDETIRSASELRWKQLEKEGNKWRARLKQRERDEQILRDMYEGLIFPNNSGGVRKAFRVLTSAD</sequence>
<dbReference type="Proteomes" id="UP000078200">
    <property type="component" value="Unassembled WGS sequence"/>
</dbReference>
<feature type="domain" description="J" evidence="6">
    <location>
        <begin position="10"/>
        <end position="75"/>
    </location>
</feature>
<evidence type="ECO:0000313" key="8">
    <source>
        <dbReference type="Proteomes" id="UP000078200"/>
    </source>
</evidence>
<accession>A0A1A9VSL9</accession>
<dbReference type="VEuPathDB" id="VectorBase:GAUT046111"/>
<keyword evidence="5" id="KW-0539">Nucleus</keyword>
<dbReference type="PANTHER" id="PTHR44313:SF1">
    <property type="entry name" value="DNAJ HOMOLOG SUBFAMILY C MEMBER 17"/>
    <property type="match status" value="1"/>
</dbReference>
<dbReference type="Gene3D" id="1.10.287.110">
    <property type="entry name" value="DnaJ domain"/>
    <property type="match status" value="1"/>
</dbReference>
<keyword evidence="3" id="KW-0963">Cytoplasm</keyword>
<dbReference type="GO" id="GO:0005681">
    <property type="term" value="C:spliceosomal complex"/>
    <property type="evidence" value="ECO:0007669"/>
    <property type="project" value="TreeGrafter"/>
</dbReference>
<dbReference type="STRING" id="7395.A0A1A9VSL9"/>
<dbReference type="GO" id="GO:0000390">
    <property type="term" value="P:spliceosomal complex disassembly"/>
    <property type="evidence" value="ECO:0007669"/>
    <property type="project" value="TreeGrafter"/>
</dbReference>
<proteinExistence type="predicted"/>
<name>A0A1A9VSL9_GLOAU</name>
<dbReference type="PRINTS" id="PR00625">
    <property type="entry name" value="JDOMAIN"/>
</dbReference>
<keyword evidence="4" id="KW-0143">Chaperone</keyword>
<dbReference type="GO" id="GO:0005737">
    <property type="term" value="C:cytoplasm"/>
    <property type="evidence" value="ECO:0007669"/>
    <property type="project" value="UniProtKB-SubCell"/>
</dbReference>
<evidence type="ECO:0000256" key="3">
    <source>
        <dbReference type="ARBA" id="ARBA00022490"/>
    </source>
</evidence>
<dbReference type="SMART" id="SM00271">
    <property type="entry name" value="DnaJ"/>
    <property type="match status" value="1"/>
</dbReference>
<evidence type="ECO:0000256" key="2">
    <source>
        <dbReference type="ARBA" id="ARBA00004496"/>
    </source>
</evidence>
<dbReference type="InterPro" id="IPR001623">
    <property type="entry name" value="DnaJ_domain"/>
</dbReference>